<keyword evidence="4" id="KW-0843">Virulence</keyword>
<evidence type="ECO:0000313" key="8">
    <source>
        <dbReference type="EMBL" id="QXF34204.1"/>
    </source>
</evidence>
<name>A0ABX8LY09_9GAMM</name>
<evidence type="ECO:0000256" key="5">
    <source>
        <dbReference type="ARBA" id="ARBA00024043"/>
    </source>
</evidence>
<comment type="subcellular location">
    <subcellularLocation>
        <location evidence="1">Target cell</location>
        <location evidence="1">Target cell cytoplasm</location>
    </subcellularLocation>
</comment>
<dbReference type="NCBIfam" id="TIGR01731">
    <property type="entry name" value="fil_hemag_20aa"/>
    <property type="match status" value="25"/>
</dbReference>
<feature type="region of interest" description="Disordered" evidence="6">
    <location>
        <begin position="2320"/>
        <end position="2343"/>
    </location>
</feature>
<feature type="region of interest" description="Disordered" evidence="6">
    <location>
        <begin position="2010"/>
        <end position="2034"/>
    </location>
</feature>
<sequence>MNKQLYRIIFNQSRQLWMVVAEIARAGRGRAGRRAHRPSSPQRRCRLTALRFGLLLALGGVSLTVQAAIVADGQAPGRQQPTIIRSANGTPQVNIQTPGADGVSHNTYRQFDVDKQGVILNNSHQATQTQLGGMVAGNPWLAKGDASVILNEVNSRDPSHLNGWIEVAGHKAEVIIANPSGITCNGCGFINSHRTTLTTGQALMEQGRLKGFDVNQGEVRIDGRGMDSTQQSYTDIIARSVAINAKLHAQDLKVTTGRNIVDATHQQIKKKSVDDEKHPEFALDVAALGGMYAHKIRLIGTEAGVGVHNAGNIGASAGEVHITADGRIENRGTLSSRDALQLTSTAKIDNQGKLLSQSTATLQSGEQLNNSGRVEARGNITARAGTIQSGHGSVWAAGLDDNGNTTRPGSLTLTAQHVQANGKNLATDTLAIHSQQIDLSDSQTAAGQIQLTASQSGISTARATVNADRFSAKTPGQFNNDGGQLVAKEIHLTTPDLSNQQGKINQTGTGELTLHTRALNNREGMVFNQGKLTLTTDRLNNRQGTIASQGEDLHLTAHQADNNQGTVQLAGQGQLSLNTQRWLGDKGKLLTNGALTIQAGELQLNHAETQAGQITVNADILSHQGGVMQQQGKDTLSLTTRRLDNQHGTLAGNGNLNLKATTIDNRHGNIVAAEKGSLTLAVKDTLDNQSGRLEAGHALQLSATQLDNRRGSIVATGDSATLTVGKTIQNVNGHLEAKTRLTTTSQTLDNTQGVLLAQHINSQTTGHPFTNTAGQVIAEDTLTVNSGELDNTAGLLQAGREMTVDTHGHRFTNTRNADQKAGRLLSGGQLTLRTGDVDNTGGIIAADGKTALTSTALNNTQGQIAGNSGLDIHSRQLTNRNGTLQSADALTLDTDGQLLDNQQGQIIGEGKTTVTSGPLDNRHGHLQGGQVVIDTRHAALDNRDGKLLSTDTLTLNTHQLDNRRGQVQAVGDTQLDVDTQTDNTGGLIRGGQQLTLNTARLINRETAHTDNGLEAQNLTVNAQQVDNTQGALRAANHLQAQVSHTLENAQGLISAGKQLTVDDKSGHTSLAINNRQGTLIAGEQATINAHSLSGDGQLLSQGDMAVTLTEDFHHTGNTAANGNLTLKTTGNLINDRQIKAGRALYLGAQNLTNSASGEISAKQTQIQAHDTLNNTGLIDGGLTHITANTLNNTGTGRIYGDQIALQTGTLNNSAQDGKAAVIAARDQLDIGTGTLNNQHHAQIYSVGDMHIGGRLDNTLTATGQARELNNHAATIEAGRHLKMNADRINNTNAGLVTQVVETEKSQHHDAVLSGQTTRYDWSQVDTSHRNKYKVHDAIMPDGSRSNDFYEYQYTRTVKETQVKQSDPGKILAGGNITLNSAQVTNHDSQIVAGGTLGGEIGELHNIATQGERITTDTGSQTHWYAKKTKKKKFGFGGTKTSQGKSRSNYDPAPVIETIDLKTLAWQENTRPQGTDITITDRQTGQIHSAPTTVTPVNGIKNQPLVLPPGQPFELSLPPETVKGQTVDPVIRVVTPDTRLPDNSLYTAQPGSDSHYLVETDPKFTQYKQWLGSDYMRQQLTHDPALVHKRLGDGFYEQRLVRDQITQLTGRRYLPGYNNDEAQFKALMDAGIAFGKQQQLTPGVALSPAQMALLTSDIIWLTNQTVTLPDGTTEVVTVPQVYARVRQGDLRSDGSLLAGNTVALNSQGDITNSGTISGRDVTQLTANNLTNSGFIRGGKVDVTAQQTLTNRGGRIQGDDRVTLKGRDIISASTVRGDEANRWLDRPAGIYVRNDKGALSLSAINNVQLTASDVKNAGKDGHTEITAGHNLTLDALSTRRTEQGNWGKDNYRHLTQQQDIGSQITGAGDVTLQAGQDLNATAAHVNAGRQLTAQAGNNLTLTTGTASSDLVEHSKQTSKGWLSKSSVETHDEVHDRQALSTTFSGDKVNLQAGKDLRISGSNVAGTQDVSLSAGHQLTVTTAAEAHDETHWRQEKKSGLMGTGGIGFTVGKASQKATTDSDSQLSKGSTVGSSQGNVTLNAGEQLRVHGSEVIAGKDLTLTGQQVDITSAENRHHTTTKTEQKQSGLTVALSGTAGGAVNSAAQTARAARNESDPRVKALQNTQAALSGVQAAQAGRLAEAQGSDDKGNNNLAGISLSYGRQSSRSEQQHRQTTQQGSHLTAGDNLTITAHGDNKGPSNQSGDIRIQGSQLQAGKDLQLNANRDIQLSSSQNTEQTTGKNSSHGSSLGMGLTAGPGGTGLSVSANVSRGNGRENGNGISHTNTTLQAGQTVGLNSGRDTTLKGAQVSGEQITAEVKRHLTLSSEQDSQRYDSRQQNASAGVSATVGPLSNGTASLNASRNKLHSNYDSVQEQTGLFAGKGGYQVDVGDHTQLDGAVIASTADKANNTLNTGTLGFKDIKNQADFTVEQQSAGVSLGQPTAGQVLNNLAVNGLSGSHNQGHDSSTTYAAVSDGNLIIRDKAHQTQDIATLSRDTDNAANVLSPIFDKEKEQQRLKQARLIGEISAQMTEIARTEGKIIATKAAKAKLDHISEPDKAAARKKLVDSGNPHPTAADINKQVYDTAYTQALNDSGFGTGGTYQKALQAATAAIQGLAGNNLGQALAGGASPYLAGVIKELTTDPKTHQVDIATNTLAHAILGAVAAEVSGNNALAGAAGAASGELAAQVLIKQLYGDGAKVSELTEEQKQTISTLSTLAAGLAGGIAGDSTASAVTGAQAGKNAVDNNHLSVEKNQSRSEELVNCQGDSSCRSAVRDKYRQEYDKVQERIATCSGADQCVAVAKELRALQGDYSARIGEIQEKARMQGLDSLTPAEVREWADLRGAMSNIDASRNLVLHRAQVTGGSEETTQEIVKIMGQTGIAASAGVAGGISKAGVKGIKGSAVPVPNPVTANNGLVYKSNPKHTLGGDGNRRNAGIEPKDSLKLFENSIPSSKNYGNKEVRFAKDEKGNIHRFEGTNGEYHWNGSSGDIKNQLTSKQVPSDIQKKLGVRLK</sequence>
<feature type="region of interest" description="Disordered" evidence="6">
    <location>
        <begin position="2227"/>
        <end position="2304"/>
    </location>
</feature>
<evidence type="ECO:0000256" key="2">
    <source>
        <dbReference type="ARBA" id="ARBA00022656"/>
    </source>
</evidence>
<dbReference type="InterPro" id="IPR010069">
    <property type="entry name" value="CdiA_FHA1_rpt"/>
</dbReference>
<feature type="compositionally biased region" description="Polar residues" evidence="6">
    <location>
        <begin position="2331"/>
        <end position="2343"/>
    </location>
</feature>
<feature type="domain" description="Filamentous haemagglutinin FhaB/tRNA nuclease CdiA-like TPS" evidence="7">
    <location>
        <begin position="87"/>
        <end position="207"/>
    </location>
</feature>
<dbReference type="NCBIfam" id="TIGR01901">
    <property type="entry name" value="adhes_NPXG"/>
    <property type="match status" value="1"/>
</dbReference>
<comment type="similarity">
    <text evidence="5">In the N-terminal section; belongs to the CdiA toxin family.</text>
</comment>
<evidence type="ECO:0000256" key="4">
    <source>
        <dbReference type="ARBA" id="ARBA00023026"/>
    </source>
</evidence>
<feature type="region of interest" description="Disordered" evidence="6">
    <location>
        <begin position="2973"/>
        <end position="2995"/>
    </location>
</feature>
<keyword evidence="2" id="KW-0800">Toxin</keyword>
<keyword evidence="9" id="KW-1185">Reference proteome</keyword>
<dbReference type="InterPro" id="IPR006914">
    <property type="entry name" value="VENN_dom"/>
</dbReference>
<feature type="compositionally biased region" description="Polar residues" evidence="6">
    <location>
        <begin position="2012"/>
        <end position="2034"/>
    </location>
</feature>
<dbReference type="RefSeq" id="WP_217469627.1">
    <property type="nucleotide sequence ID" value="NZ_CP020335.1"/>
</dbReference>
<dbReference type="Pfam" id="PF05860">
    <property type="entry name" value="TPS"/>
    <property type="match status" value="1"/>
</dbReference>
<dbReference type="Pfam" id="PF13332">
    <property type="entry name" value="Fil_haemagg_2"/>
    <property type="match status" value="3"/>
</dbReference>
<evidence type="ECO:0000256" key="1">
    <source>
        <dbReference type="ARBA" id="ARBA00004219"/>
    </source>
</evidence>
<protein>
    <submittedName>
        <fullName evidence="8">Adhesin</fullName>
    </submittedName>
</protein>
<evidence type="ECO:0000256" key="3">
    <source>
        <dbReference type="ARBA" id="ARBA00022913"/>
    </source>
</evidence>
<feature type="compositionally biased region" description="Polar residues" evidence="6">
    <location>
        <begin position="2980"/>
        <end position="2995"/>
    </location>
</feature>
<dbReference type="EMBL" id="CP020335">
    <property type="protein sequence ID" value="QXF34204.1"/>
    <property type="molecule type" value="Genomic_DNA"/>
</dbReference>
<gene>
    <name evidence="8" type="ORF">B0X70_14400</name>
</gene>
<evidence type="ECO:0000256" key="6">
    <source>
        <dbReference type="SAM" id="MobiDB-lite"/>
    </source>
</evidence>
<feature type="region of interest" description="Disordered" evidence="6">
    <location>
        <begin position="2910"/>
        <end position="2932"/>
    </location>
</feature>
<dbReference type="Proteomes" id="UP000693715">
    <property type="component" value="Chromosome"/>
</dbReference>
<proteinExistence type="inferred from homology"/>
<feature type="compositionally biased region" description="Polar residues" evidence="6">
    <location>
        <begin position="2227"/>
        <end position="2243"/>
    </location>
</feature>
<dbReference type="Pfam" id="PF13018">
    <property type="entry name" value="ESPR"/>
    <property type="match status" value="1"/>
</dbReference>
<dbReference type="SMART" id="SM00912">
    <property type="entry name" value="Haemagg_act"/>
    <property type="match status" value="1"/>
</dbReference>
<evidence type="ECO:0000259" key="7">
    <source>
        <dbReference type="SMART" id="SM00912"/>
    </source>
</evidence>
<feature type="compositionally biased region" description="Low complexity" evidence="6">
    <location>
        <begin position="2158"/>
        <end position="2177"/>
    </location>
</feature>
<feature type="region of interest" description="Disordered" evidence="6">
    <location>
        <begin position="2135"/>
        <end position="2202"/>
    </location>
</feature>
<feature type="region of interest" description="Disordered" evidence="6">
    <location>
        <begin position="2099"/>
        <end position="2121"/>
    </location>
</feature>
<dbReference type="InterPro" id="IPR025157">
    <property type="entry name" value="Hemagglutinin_rpt"/>
</dbReference>
<organism evidence="8 9">
    <name type="scientific">Photorhabdus akhurstii</name>
    <dbReference type="NCBI Taxonomy" id="171438"/>
    <lineage>
        <taxon>Bacteria</taxon>
        <taxon>Pseudomonadati</taxon>
        <taxon>Pseudomonadota</taxon>
        <taxon>Gammaproteobacteria</taxon>
        <taxon>Enterobacterales</taxon>
        <taxon>Morganellaceae</taxon>
        <taxon>Photorhabdus</taxon>
    </lineage>
</organism>
<feature type="compositionally biased region" description="Polar residues" evidence="6">
    <location>
        <begin position="2274"/>
        <end position="2296"/>
    </location>
</feature>
<dbReference type="Pfam" id="PF05594">
    <property type="entry name" value="Fil_haemagg"/>
    <property type="match status" value="10"/>
</dbReference>
<evidence type="ECO:0000313" key="9">
    <source>
        <dbReference type="Proteomes" id="UP000693715"/>
    </source>
</evidence>
<dbReference type="InterPro" id="IPR008638">
    <property type="entry name" value="FhaB/CdiA-like_TPS"/>
</dbReference>
<dbReference type="InterPro" id="IPR024973">
    <property type="entry name" value="ESPR"/>
</dbReference>
<dbReference type="Pfam" id="PF04829">
    <property type="entry name" value="PT-VENN"/>
    <property type="match status" value="1"/>
</dbReference>
<dbReference type="InterPro" id="IPR008619">
    <property type="entry name" value="Filamentous_hemagglutn_rpt"/>
</dbReference>
<accession>A0ABX8LY09</accession>
<keyword evidence="3" id="KW-1266">Target cell cytoplasm</keyword>
<reference evidence="8 9" key="1">
    <citation type="submission" date="2017-03" db="EMBL/GenBank/DDBJ databases">
        <title>Genome comparison of Photorhabdus luminescens strain 0813-124 phase variants.</title>
        <authorList>
            <person name="Chien C.-C."/>
            <person name="Chen W.-J."/>
            <person name="Shih M.-C."/>
            <person name="Hsieh F.-C."/>
        </authorList>
    </citation>
    <scope>NUCLEOTIDE SEQUENCE [LARGE SCALE GENOMIC DNA]</scope>
    <source>
        <strain evidence="8 9">0813-124 phase II</strain>
    </source>
</reference>